<evidence type="ECO:0000256" key="2">
    <source>
        <dbReference type="ARBA" id="ARBA00010699"/>
    </source>
</evidence>
<evidence type="ECO:0000256" key="7">
    <source>
        <dbReference type="ARBA" id="ARBA00048558"/>
    </source>
</evidence>
<accession>Q07TX1</accession>
<dbReference type="EMBL" id="CP000463">
    <property type="protein sequence ID" value="ABJ04613.1"/>
    <property type="molecule type" value="Genomic_DNA"/>
</dbReference>
<feature type="domain" description="Formyl transferase N-terminal" evidence="9">
    <location>
        <begin position="17"/>
        <end position="195"/>
    </location>
</feature>
<dbReference type="NCBIfam" id="TIGR00460">
    <property type="entry name" value="fmt"/>
    <property type="match status" value="1"/>
</dbReference>
<evidence type="ECO:0000259" key="9">
    <source>
        <dbReference type="Pfam" id="PF00551"/>
    </source>
</evidence>
<dbReference type="GO" id="GO:0004479">
    <property type="term" value="F:methionyl-tRNA formyltransferase activity"/>
    <property type="evidence" value="ECO:0007669"/>
    <property type="project" value="UniProtKB-UniRule"/>
</dbReference>
<dbReference type="InterPro" id="IPR041711">
    <property type="entry name" value="Met-tRNA-FMT_N"/>
</dbReference>
<evidence type="ECO:0000256" key="3">
    <source>
        <dbReference type="ARBA" id="ARBA00012261"/>
    </source>
</evidence>
<dbReference type="EC" id="2.1.2.9" evidence="3 8"/>
<dbReference type="InterPro" id="IPR002376">
    <property type="entry name" value="Formyl_transf_N"/>
</dbReference>
<feature type="domain" description="Formyl transferase C-terminal" evidence="10">
    <location>
        <begin position="218"/>
        <end position="314"/>
    </location>
</feature>
<evidence type="ECO:0000256" key="1">
    <source>
        <dbReference type="ARBA" id="ARBA00002606"/>
    </source>
</evidence>
<dbReference type="HAMAP" id="MF_00182">
    <property type="entry name" value="Formyl_trans"/>
    <property type="match status" value="1"/>
</dbReference>
<keyword evidence="5 8" id="KW-0808">Transferase</keyword>
<protein>
    <recommendedName>
        <fullName evidence="4 8">Methionyl-tRNA formyltransferase</fullName>
        <ecNumber evidence="3 8">2.1.2.9</ecNumber>
    </recommendedName>
</protein>
<evidence type="ECO:0000259" key="10">
    <source>
        <dbReference type="Pfam" id="PF02911"/>
    </source>
</evidence>
<dbReference type="Gene3D" id="3.10.25.10">
    <property type="entry name" value="Formyl transferase, C-terminal domain"/>
    <property type="match status" value="1"/>
</dbReference>
<dbReference type="GO" id="GO:0005829">
    <property type="term" value="C:cytosol"/>
    <property type="evidence" value="ECO:0007669"/>
    <property type="project" value="TreeGrafter"/>
</dbReference>
<proteinExistence type="inferred from homology"/>
<gene>
    <name evidence="8" type="primary">fmt</name>
    <name evidence="11" type="ordered locus">RPE_0655</name>
</gene>
<dbReference type="PANTHER" id="PTHR11138:SF5">
    <property type="entry name" value="METHIONYL-TRNA FORMYLTRANSFERASE, MITOCHONDRIAL"/>
    <property type="match status" value="1"/>
</dbReference>
<evidence type="ECO:0000256" key="5">
    <source>
        <dbReference type="ARBA" id="ARBA00022679"/>
    </source>
</evidence>
<reference evidence="11" key="1">
    <citation type="submission" date="2006-09" db="EMBL/GenBank/DDBJ databases">
        <title>Complete sequence of Rhodopseudomonas palustris BisA53.</title>
        <authorList>
            <consortium name="US DOE Joint Genome Institute"/>
            <person name="Copeland A."/>
            <person name="Lucas S."/>
            <person name="Lapidus A."/>
            <person name="Barry K."/>
            <person name="Detter J.C."/>
            <person name="Glavina del Rio T."/>
            <person name="Hammon N."/>
            <person name="Israni S."/>
            <person name="Dalin E."/>
            <person name="Tice H."/>
            <person name="Pitluck S."/>
            <person name="Chain P."/>
            <person name="Malfatti S."/>
            <person name="Shin M."/>
            <person name="Vergez L."/>
            <person name="Schmutz J."/>
            <person name="Larimer F."/>
            <person name="Land M."/>
            <person name="Hauser L."/>
            <person name="Pelletier D.A."/>
            <person name="Kyrpides N."/>
            <person name="Kim E."/>
            <person name="Harwood C.S."/>
            <person name="Oda Y."/>
            <person name="Richardson P."/>
        </authorList>
    </citation>
    <scope>NUCLEOTIDE SEQUENCE [LARGE SCALE GENOMIC DNA]</scope>
    <source>
        <strain evidence="11">BisA53</strain>
    </source>
</reference>
<feature type="binding site" evidence="8">
    <location>
        <begin position="124"/>
        <end position="127"/>
    </location>
    <ligand>
        <name>(6S)-5,6,7,8-tetrahydrofolate</name>
        <dbReference type="ChEBI" id="CHEBI:57453"/>
    </ligand>
</feature>
<dbReference type="Gene3D" id="3.40.50.170">
    <property type="entry name" value="Formyl transferase, N-terminal domain"/>
    <property type="match status" value="1"/>
</dbReference>
<evidence type="ECO:0000256" key="8">
    <source>
        <dbReference type="HAMAP-Rule" id="MF_00182"/>
    </source>
</evidence>
<dbReference type="InterPro" id="IPR037022">
    <property type="entry name" value="Formyl_trans_C_sf"/>
</dbReference>
<organism evidence="11">
    <name type="scientific">Rhodopseudomonas palustris (strain BisA53)</name>
    <dbReference type="NCBI Taxonomy" id="316055"/>
    <lineage>
        <taxon>Bacteria</taxon>
        <taxon>Pseudomonadati</taxon>
        <taxon>Pseudomonadota</taxon>
        <taxon>Alphaproteobacteria</taxon>
        <taxon>Hyphomicrobiales</taxon>
        <taxon>Nitrobacteraceae</taxon>
        <taxon>Rhodopseudomonas</taxon>
    </lineage>
</organism>
<dbReference type="CDD" id="cd08704">
    <property type="entry name" value="Met_tRNA_FMT_C"/>
    <property type="match status" value="1"/>
</dbReference>
<dbReference type="SUPFAM" id="SSF53328">
    <property type="entry name" value="Formyltransferase"/>
    <property type="match status" value="1"/>
</dbReference>
<dbReference type="HOGENOM" id="CLU_033347_1_2_5"/>
<keyword evidence="6 8" id="KW-0648">Protein biosynthesis</keyword>
<comment type="similarity">
    <text evidence="2 8">Belongs to the Fmt family.</text>
</comment>
<dbReference type="InterPro" id="IPR001555">
    <property type="entry name" value="GART_AS"/>
</dbReference>
<dbReference type="InterPro" id="IPR044135">
    <property type="entry name" value="Met-tRNA-FMT_C"/>
</dbReference>
<dbReference type="InterPro" id="IPR005794">
    <property type="entry name" value="Fmt"/>
</dbReference>
<dbReference type="KEGG" id="rpe:RPE_0655"/>
<evidence type="ECO:0000256" key="6">
    <source>
        <dbReference type="ARBA" id="ARBA00022917"/>
    </source>
</evidence>
<dbReference type="Pfam" id="PF02911">
    <property type="entry name" value="Formyl_trans_C"/>
    <property type="match status" value="1"/>
</dbReference>
<dbReference type="Pfam" id="PF00551">
    <property type="entry name" value="Formyl_trans_N"/>
    <property type="match status" value="1"/>
</dbReference>
<dbReference type="AlphaFoldDB" id="Q07TX1"/>
<dbReference type="PANTHER" id="PTHR11138">
    <property type="entry name" value="METHIONYL-TRNA FORMYLTRANSFERASE"/>
    <property type="match status" value="1"/>
</dbReference>
<dbReference type="InterPro" id="IPR036477">
    <property type="entry name" value="Formyl_transf_N_sf"/>
</dbReference>
<dbReference type="STRING" id="316055.RPE_0655"/>
<dbReference type="InterPro" id="IPR011034">
    <property type="entry name" value="Formyl_transferase-like_C_sf"/>
</dbReference>
<evidence type="ECO:0000256" key="4">
    <source>
        <dbReference type="ARBA" id="ARBA00016014"/>
    </source>
</evidence>
<name>Q07TX1_RHOP5</name>
<comment type="function">
    <text evidence="1 8">Attaches a formyl group to the free amino group of methionyl-tRNA(fMet). The formyl group appears to play a dual role in the initiator identity of N-formylmethionyl-tRNA by promoting its recognition by IF2 and preventing the misappropriation of this tRNA by the elongation apparatus.</text>
</comment>
<dbReference type="PROSITE" id="PS00373">
    <property type="entry name" value="GART"/>
    <property type="match status" value="1"/>
</dbReference>
<comment type="catalytic activity">
    <reaction evidence="7 8">
        <text>L-methionyl-tRNA(fMet) + (6R)-10-formyltetrahydrofolate = N-formyl-L-methionyl-tRNA(fMet) + (6S)-5,6,7,8-tetrahydrofolate + H(+)</text>
        <dbReference type="Rhea" id="RHEA:24380"/>
        <dbReference type="Rhea" id="RHEA-COMP:9952"/>
        <dbReference type="Rhea" id="RHEA-COMP:9953"/>
        <dbReference type="ChEBI" id="CHEBI:15378"/>
        <dbReference type="ChEBI" id="CHEBI:57453"/>
        <dbReference type="ChEBI" id="CHEBI:78530"/>
        <dbReference type="ChEBI" id="CHEBI:78844"/>
        <dbReference type="ChEBI" id="CHEBI:195366"/>
        <dbReference type="EC" id="2.1.2.9"/>
    </reaction>
</comment>
<dbReference type="CDD" id="cd08646">
    <property type="entry name" value="FMT_core_Met-tRNA-FMT_N"/>
    <property type="match status" value="1"/>
</dbReference>
<dbReference type="InterPro" id="IPR005793">
    <property type="entry name" value="Formyl_trans_C"/>
</dbReference>
<dbReference type="eggNOG" id="COG0223">
    <property type="taxonomic scope" value="Bacteria"/>
</dbReference>
<dbReference type="SUPFAM" id="SSF50486">
    <property type="entry name" value="FMT C-terminal domain-like"/>
    <property type="match status" value="1"/>
</dbReference>
<evidence type="ECO:0000313" key="11">
    <source>
        <dbReference type="EMBL" id="ABJ04613.1"/>
    </source>
</evidence>
<sequence>MISGLAHFLTETAMPLRLIFMGTPDFAVPTLRALAARGHDIVAVYTREAKPAGRGMKLQPTPVEQEARKLGIPVLTPKTLRTAEAAAEFAAFNADAAVVVAYGMILPQPILDAPKFGCFNLHGSLLPRWRGAAPINRAIMAGDAESGVMVMKMDIGLDTGDVAMTARLPITETMTAIDLHDALAPIGAKLMADAIDALERDELTFTKQSEDGVTYAAKIDKAEARIDWAKPAREVLRHIHGLSPFPGAWCEWPIEGEPVRVKILRCELAKGSGEPGALLDDRLAIACGDGAIRVLQLQRAGKQPMSAEEFLRGTPLKPPLKPPLSVC</sequence>